<keyword evidence="2" id="KW-0677">Repeat</keyword>
<dbReference type="SMART" id="SM00032">
    <property type="entry name" value="CCP"/>
    <property type="match status" value="4"/>
</dbReference>
<sequence>MEDNEIGSCYENPPVPALSSRTNGGLCSGNIGRTKTADSIVLMEDSCVQAPHVYDQDTQNMCFSSRILCFIFCYFTYPNHIRDKNVNKVMLQTKIPAPHITMAIRTGTVILCSTLFWSITLVLGAKEEMDDPKGPSSTINGPTVEATDPDAFCSMPDIAKSVDWSHEDAPFKVGHSLILKCHNGSETLLGPSTIKLTPVNGTLTPSAETFFPGTTVQYGCDKGYIMVGTAQLSCMDSGQWTGDPPMCQEECPTTDVINGILVTRCTYRNCTAWIKCNEGFFVIGKNKLMCSSKGVWRAEDRPKCEAIMCAAPPPISSGTFRTEPLPRDRHRYIYHTIVMYTCLDQSYVLHGAENLTYYDDTFVTSEPVTVSYNDTEGHSTSRGTPRSCPDLEHVPYASYAIRNHSRLVTYTCNFGYELHGSGQRECLANGSWSGESPTCLPARMEHIGWKTIFRDNKEWKGSYLYNEVQVGFRFWYLKSAGTSIQTLLLDDLNAKLDLKGVHLGDLIIFETTRLLVPSEILHDTGWQVRGQLINDTQGWKFSAPPLGGSQEYASATALALGVAIAIMAIIVAALLAAYCVKRKGGFKGTGHRTLTSFENPVYEYENNAAVKEPRKRGTCQLLPSTLTADYSSPSTSLGWCNQFTIDVNGFTRHDEHLSFLLLLFLQTSQLARSEAEAHLDLIHLTRIRSAVKLPQQILVVDLWLGRRRHRKRHPELC</sequence>
<evidence type="ECO:0000313" key="8">
    <source>
        <dbReference type="Proteomes" id="UP001208570"/>
    </source>
</evidence>
<feature type="disulfide bond" evidence="4">
    <location>
        <begin position="220"/>
        <end position="247"/>
    </location>
</feature>
<reference evidence="7" key="1">
    <citation type="journal article" date="2023" name="Mol. Biol. Evol.">
        <title>Third-Generation Sequencing Reveals the Adaptive Role of the Epigenome in Three Deep-Sea Polychaetes.</title>
        <authorList>
            <person name="Perez M."/>
            <person name="Aroh O."/>
            <person name="Sun Y."/>
            <person name="Lan Y."/>
            <person name="Juniper S.K."/>
            <person name="Young C.R."/>
            <person name="Angers B."/>
            <person name="Qian P.Y."/>
        </authorList>
    </citation>
    <scope>NUCLEOTIDE SEQUENCE</scope>
    <source>
        <strain evidence="7">P08H-3</strain>
    </source>
</reference>
<evidence type="ECO:0000259" key="6">
    <source>
        <dbReference type="PROSITE" id="PS50923"/>
    </source>
</evidence>
<organism evidence="7 8">
    <name type="scientific">Paralvinella palmiformis</name>
    <dbReference type="NCBI Taxonomy" id="53620"/>
    <lineage>
        <taxon>Eukaryota</taxon>
        <taxon>Metazoa</taxon>
        <taxon>Spiralia</taxon>
        <taxon>Lophotrochozoa</taxon>
        <taxon>Annelida</taxon>
        <taxon>Polychaeta</taxon>
        <taxon>Sedentaria</taxon>
        <taxon>Canalipalpata</taxon>
        <taxon>Terebellida</taxon>
        <taxon>Terebelliformia</taxon>
        <taxon>Alvinellidae</taxon>
        <taxon>Paralvinella</taxon>
    </lineage>
</organism>
<comment type="caution">
    <text evidence="4">Lacks conserved residue(s) required for the propagation of feature annotation.</text>
</comment>
<feature type="disulfide bond" evidence="4">
    <location>
        <begin position="412"/>
        <end position="439"/>
    </location>
</feature>
<dbReference type="Pfam" id="PF00084">
    <property type="entry name" value="Sushi"/>
    <property type="match status" value="2"/>
</dbReference>
<dbReference type="InterPro" id="IPR000436">
    <property type="entry name" value="Sushi_SCR_CCP_dom"/>
</dbReference>
<name>A0AAD9N1E6_9ANNE</name>
<feature type="domain" description="Sushi" evidence="6">
    <location>
        <begin position="386"/>
        <end position="441"/>
    </location>
</feature>
<feature type="transmembrane region" description="Helical" evidence="5">
    <location>
        <begin position="558"/>
        <end position="580"/>
    </location>
</feature>
<keyword evidence="5" id="KW-1133">Transmembrane helix</keyword>
<gene>
    <name evidence="7" type="ORF">LSH36_395g01037</name>
</gene>
<dbReference type="InterPro" id="IPR051277">
    <property type="entry name" value="SEZ6_CSMD_C4BPB_Regulators"/>
</dbReference>
<evidence type="ECO:0000256" key="3">
    <source>
        <dbReference type="ARBA" id="ARBA00023157"/>
    </source>
</evidence>
<dbReference type="CDD" id="cd00033">
    <property type="entry name" value="CCP"/>
    <property type="match status" value="3"/>
</dbReference>
<dbReference type="Gene3D" id="2.10.70.10">
    <property type="entry name" value="Complement Module, domain 1"/>
    <property type="match status" value="3"/>
</dbReference>
<evidence type="ECO:0000256" key="5">
    <source>
        <dbReference type="SAM" id="Phobius"/>
    </source>
</evidence>
<keyword evidence="4" id="KW-0768">Sushi</keyword>
<dbReference type="AlphaFoldDB" id="A0AAD9N1E6"/>
<keyword evidence="8" id="KW-1185">Reference proteome</keyword>
<evidence type="ECO:0000256" key="2">
    <source>
        <dbReference type="ARBA" id="ARBA00022737"/>
    </source>
</evidence>
<evidence type="ECO:0000313" key="7">
    <source>
        <dbReference type="EMBL" id="KAK2150684.1"/>
    </source>
</evidence>
<dbReference type="SUPFAM" id="SSF57535">
    <property type="entry name" value="Complement control module/SCR domain"/>
    <property type="match status" value="3"/>
</dbReference>
<keyword evidence="3 4" id="KW-1015">Disulfide bond</keyword>
<dbReference type="PANTHER" id="PTHR45656:SF4">
    <property type="entry name" value="PROTEIN CBR-CLEC-78"/>
    <property type="match status" value="1"/>
</dbReference>
<dbReference type="PROSITE" id="PS50923">
    <property type="entry name" value="SUSHI"/>
    <property type="match status" value="3"/>
</dbReference>
<evidence type="ECO:0000256" key="1">
    <source>
        <dbReference type="ARBA" id="ARBA00022729"/>
    </source>
</evidence>
<keyword evidence="1" id="KW-0732">Signal</keyword>
<dbReference type="EMBL" id="JAODUP010000395">
    <property type="protein sequence ID" value="KAK2150684.1"/>
    <property type="molecule type" value="Genomic_DNA"/>
</dbReference>
<evidence type="ECO:0000256" key="4">
    <source>
        <dbReference type="PROSITE-ProRule" id="PRU00302"/>
    </source>
</evidence>
<accession>A0AAD9N1E6</accession>
<keyword evidence="5" id="KW-0812">Transmembrane</keyword>
<feature type="domain" description="Sushi" evidence="6">
    <location>
        <begin position="274"/>
        <end position="306"/>
    </location>
</feature>
<feature type="domain" description="Sushi" evidence="6">
    <location>
        <begin position="179"/>
        <end position="249"/>
    </location>
</feature>
<protein>
    <recommendedName>
        <fullName evidence="6">Sushi domain-containing protein</fullName>
    </recommendedName>
</protein>
<comment type="caution">
    <text evidence="7">The sequence shown here is derived from an EMBL/GenBank/DDBJ whole genome shotgun (WGS) entry which is preliminary data.</text>
</comment>
<dbReference type="InterPro" id="IPR035976">
    <property type="entry name" value="Sushi/SCR/CCP_sf"/>
</dbReference>
<keyword evidence="5" id="KW-0472">Membrane</keyword>
<dbReference type="PANTHER" id="PTHR45656">
    <property type="entry name" value="PROTEIN CBR-CLEC-78"/>
    <property type="match status" value="1"/>
</dbReference>
<proteinExistence type="predicted"/>
<dbReference type="Proteomes" id="UP001208570">
    <property type="component" value="Unassembled WGS sequence"/>
</dbReference>